<dbReference type="PANTHER" id="PTHR31672:SF13">
    <property type="entry name" value="F-BOX PROTEIN CPR30-LIKE"/>
    <property type="match status" value="1"/>
</dbReference>
<dbReference type="InterPro" id="IPR017451">
    <property type="entry name" value="F-box-assoc_interact_dom"/>
</dbReference>
<proteinExistence type="predicted"/>
<dbReference type="NCBIfam" id="TIGR01640">
    <property type="entry name" value="F_box_assoc_1"/>
    <property type="match status" value="1"/>
</dbReference>
<dbReference type="PANTHER" id="PTHR31672">
    <property type="entry name" value="BNACNNG10540D PROTEIN"/>
    <property type="match status" value="1"/>
</dbReference>
<name>A0ABP0YQD9_9ROSI</name>
<dbReference type="Proteomes" id="UP001642487">
    <property type="component" value="Chromosome 5"/>
</dbReference>
<evidence type="ECO:0000313" key="3">
    <source>
        <dbReference type="Proteomes" id="UP001642487"/>
    </source>
</evidence>
<evidence type="ECO:0000313" key="2">
    <source>
        <dbReference type="EMBL" id="CAK9322584.1"/>
    </source>
</evidence>
<protein>
    <recommendedName>
        <fullName evidence="1">F-box associated beta-propeller type 3 domain-containing protein</fullName>
    </recommendedName>
</protein>
<dbReference type="InterPro" id="IPR050796">
    <property type="entry name" value="SCF_F-box_component"/>
</dbReference>
<dbReference type="EMBL" id="OZ021739">
    <property type="protein sequence ID" value="CAK9322584.1"/>
    <property type="molecule type" value="Genomic_DNA"/>
</dbReference>
<dbReference type="Pfam" id="PF08268">
    <property type="entry name" value="FBA_3"/>
    <property type="match status" value="1"/>
</dbReference>
<gene>
    <name evidence="2" type="ORF">CITCOLO1_LOCUS14735</name>
</gene>
<reference evidence="2 3" key="1">
    <citation type="submission" date="2024-03" db="EMBL/GenBank/DDBJ databases">
        <authorList>
            <person name="Gkanogiannis A."/>
            <person name="Becerra Lopez-Lavalle L."/>
        </authorList>
    </citation>
    <scope>NUCLEOTIDE SEQUENCE [LARGE SCALE GENOMIC DNA]</scope>
</reference>
<keyword evidence="3" id="KW-1185">Reference proteome</keyword>
<organism evidence="2 3">
    <name type="scientific">Citrullus colocynthis</name>
    <name type="common">colocynth</name>
    <dbReference type="NCBI Taxonomy" id="252529"/>
    <lineage>
        <taxon>Eukaryota</taxon>
        <taxon>Viridiplantae</taxon>
        <taxon>Streptophyta</taxon>
        <taxon>Embryophyta</taxon>
        <taxon>Tracheophyta</taxon>
        <taxon>Spermatophyta</taxon>
        <taxon>Magnoliopsida</taxon>
        <taxon>eudicotyledons</taxon>
        <taxon>Gunneridae</taxon>
        <taxon>Pentapetalae</taxon>
        <taxon>rosids</taxon>
        <taxon>fabids</taxon>
        <taxon>Cucurbitales</taxon>
        <taxon>Cucurbitaceae</taxon>
        <taxon>Benincaseae</taxon>
        <taxon>Citrullus</taxon>
    </lineage>
</organism>
<accession>A0ABP0YQD9</accession>
<evidence type="ECO:0000259" key="1">
    <source>
        <dbReference type="Pfam" id="PF08268"/>
    </source>
</evidence>
<feature type="domain" description="F-box associated beta-propeller type 3" evidence="1">
    <location>
        <begin position="3"/>
        <end position="173"/>
    </location>
</feature>
<dbReference type="InterPro" id="IPR013187">
    <property type="entry name" value="F-box-assoc_dom_typ3"/>
</dbReference>
<sequence>MTNECIELPPLDYSMEFYSCHLGYGFGFNPNKKQYKIVRLARVIPNGLFMANIFTFGLSSSRGKWISSLPLLSFYAINGDNDGVYLNGHLYWNGYNKIEDRDTVRNPILLRFNVEDEKFQEVSFPRSGDDGAFFPCSHIHVFNGTLYLSGFDFEGGKFHVWKMARDSWIKEFVISLSSVSMVVHCYIKYYKGSKYHLQLIKTIEDGKILCLAFGRDLILYDSKTKQTVIVDDKLQDGTKEKLWVYEIEPFNFGSLTKILGVND</sequence>